<gene>
    <name evidence="3" type="primary">LOC109127455</name>
</gene>
<dbReference type="PANTHER" id="PTHR34115">
    <property type="entry name" value="PROTEIN, PUTATIVE-RELATED"/>
    <property type="match status" value="1"/>
</dbReference>
<dbReference type="RefSeq" id="XP_019087690.1">
    <property type="nucleotide sequence ID" value="XM_019232145.1"/>
</dbReference>
<feature type="transmembrane region" description="Helical" evidence="1">
    <location>
        <begin position="116"/>
        <end position="137"/>
    </location>
</feature>
<sequence>MATTTVQRSGEEEQNYELYSDAVHKFMVSMNTVVLGFLQLGDPSAAGANTTSSAFVLFETYRTTFLCYWVLILIYALLRIYEIKLRSRWFRMLVGHISHLFGSLAPLLLVSVISPIFSLIVAPVWLVWLSTVLYIAFRELKNPRANSSGEVELTTPRVMTV</sequence>
<accession>A0ABM1QLQ2</accession>
<feature type="transmembrane region" description="Helical" evidence="1">
    <location>
        <begin position="60"/>
        <end position="78"/>
    </location>
</feature>
<keyword evidence="1" id="KW-1133">Transmembrane helix</keyword>
<evidence type="ECO:0000256" key="1">
    <source>
        <dbReference type="SAM" id="Phobius"/>
    </source>
</evidence>
<reference evidence="2" key="1">
    <citation type="journal article" date="2014" name="Nat. Commun.">
        <title>The emerging biofuel crop Camelina sativa retains a highly undifferentiated hexaploid genome structure.</title>
        <authorList>
            <person name="Kagale S."/>
            <person name="Koh C."/>
            <person name="Nixon J."/>
            <person name="Bollina V."/>
            <person name="Clarke W.E."/>
            <person name="Tuteja R."/>
            <person name="Spillane C."/>
            <person name="Robinson S.J."/>
            <person name="Links M.G."/>
            <person name="Clarke C."/>
            <person name="Higgins E.E."/>
            <person name="Huebert T."/>
            <person name="Sharpe A.G."/>
            <person name="Parkin I.A."/>
        </authorList>
    </citation>
    <scope>NUCLEOTIDE SEQUENCE [LARGE SCALE GENOMIC DNA]</scope>
    <source>
        <strain evidence="2">cv. DH55</strain>
    </source>
</reference>
<keyword evidence="1" id="KW-0472">Membrane</keyword>
<dbReference type="InterPro" id="IPR053258">
    <property type="entry name" value="Ca-permeable_cation_channel"/>
</dbReference>
<keyword evidence="2" id="KW-1185">Reference proteome</keyword>
<protein>
    <submittedName>
        <fullName evidence="3">Uncharacterized protein LOC109127455</fullName>
    </submittedName>
</protein>
<proteinExistence type="predicted"/>
<dbReference type="GeneID" id="109127455"/>
<dbReference type="Proteomes" id="UP000694864">
    <property type="component" value="Chromosome 11"/>
</dbReference>
<evidence type="ECO:0000313" key="3">
    <source>
        <dbReference type="RefSeq" id="XP_019087690.1"/>
    </source>
</evidence>
<dbReference type="PANTHER" id="PTHR34115:SF13">
    <property type="entry name" value="RPB1A"/>
    <property type="match status" value="1"/>
</dbReference>
<organism evidence="2 3">
    <name type="scientific">Camelina sativa</name>
    <name type="common">False flax</name>
    <name type="synonym">Myagrum sativum</name>
    <dbReference type="NCBI Taxonomy" id="90675"/>
    <lineage>
        <taxon>Eukaryota</taxon>
        <taxon>Viridiplantae</taxon>
        <taxon>Streptophyta</taxon>
        <taxon>Embryophyta</taxon>
        <taxon>Tracheophyta</taxon>
        <taxon>Spermatophyta</taxon>
        <taxon>Magnoliopsida</taxon>
        <taxon>eudicotyledons</taxon>
        <taxon>Gunneridae</taxon>
        <taxon>Pentapetalae</taxon>
        <taxon>rosids</taxon>
        <taxon>malvids</taxon>
        <taxon>Brassicales</taxon>
        <taxon>Brassicaceae</taxon>
        <taxon>Camelineae</taxon>
        <taxon>Camelina</taxon>
    </lineage>
</organism>
<evidence type="ECO:0000313" key="2">
    <source>
        <dbReference type="Proteomes" id="UP000694864"/>
    </source>
</evidence>
<keyword evidence="1" id="KW-0812">Transmembrane</keyword>
<reference evidence="3" key="2">
    <citation type="submission" date="2025-08" db="UniProtKB">
        <authorList>
            <consortium name="RefSeq"/>
        </authorList>
    </citation>
    <scope>IDENTIFICATION</scope>
    <source>
        <tissue evidence="3">Leaf</tissue>
    </source>
</reference>
<name>A0ABM1QLQ2_CAMSA</name>